<keyword evidence="2" id="KW-1185">Reference proteome</keyword>
<name>A0AAE1SVX0_9SOLA</name>
<organism evidence="1 2">
    <name type="scientific">Anisodus tanguticus</name>
    <dbReference type="NCBI Taxonomy" id="243964"/>
    <lineage>
        <taxon>Eukaryota</taxon>
        <taxon>Viridiplantae</taxon>
        <taxon>Streptophyta</taxon>
        <taxon>Embryophyta</taxon>
        <taxon>Tracheophyta</taxon>
        <taxon>Spermatophyta</taxon>
        <taxon>Magnoliopsida</taxon>
        <taxon>eudicotyledons</taxon>
        <taxon>Gunneridae</taxon>
        <taxon>Pentapetalae</taxon>
        <taxon>asterids</taxon>
        <taxon>lamiids</taxon>
        <taxon>Solanales</taxon>
        <taxon>Solanaceae</taxon>
        <taxon>Solanoideae</taxon>
        <taxon>Hyoscyameae</taxon>
        <taxon>Anisodus</taxon>
    </lineage>
</organism>
<comment type="caution">
    <text evidence="1">The sequence shown here is derived from an EMBL/GenBank/DDBJ whole genome shotgun (WGS) entry which is preliminary data.</text>
</comment>
<dbReference type="EMBL" id="JAVYJV010000002">
    <property type="protein sequence ID" value="KAK4377142.1"/>
    <property type="molecule type" value="Genomic_DNA"/>
</dbReference>
<dbReference type="Proteomes" id="UP001291623">
    <property type="component" value="Unassembled WGS sequence"/>
</dbReference>
<evidence type="ECO:0000313" key="2">
    <source>
        <dbReference type="Proteomes" id="UP001291623"/>
    </source>
</evidence>
<evidence type="ECO:0000313" key="1">
    <source>
        <dbReference type="EMBL" id="KAK4377142.1"/>
    </source>
</evidence>
<proteinExistence type="predicted"/>
<dbReference type="AlphaFoldDB" id="A0AAE1SVX0"/>
<sequence>MPLDFKGRLPLNKEVIMINENKKEFAHRWFGGIEVFHLLGEARQEQTNNDDCNTSFLSPGEVSQTCFNFYKSEDLVDSSTFNVVSVVMTNVTNADE</sequence>
<reference evidence="1" key="1">
    <citation type="submission" date="2023-12" db="EMBL/GenBank/DDBJ databases">
        <title>Genome assembly of Anisodus tanguticus.</title>
        <authorList>
            <person name="Wang Y.-J."/>
        </authorList>
    </citation>
    <scope>NUCLEOTIDE SEQUENCE</scope>
    <source>
        <strain evidence="1">KB-2021</strain>
        <tissue evidence="1">Leaf</tissue>
    </source>
</reference>
<protein>
    <submittedName>
        <fullName evidence="1">Uncharacterized protein</fullName>
    </submittedName>
</protein>
<gene>
    <name evidence="1" type="ORF">RND71_003438</name>
</gene>
<accession>A0AAE1SVX0</accession>